<dbReference type="EnsemblProtists" id="HpaT807840">
    <property type="protein sequence ID" value="HpaP807840"/>
    <property type="gene ID" value="HpaG807840"/>
</dbReference>
<dbReference type="AlphaFoldDB" id="M4BN53"/>
<dbReference type="InParanoid" id="M4BN53"/>
<evidence type="ECO:0000313" key="1">
    <source>
        <dbReference type="EnsemblProtists" id="HpaP807840"/>
    </source>
</evidence>
<dbReference type="Proteomes" id="UP000011713">
    <property type="component" value="Unassembled WGS sequence"/>
</dbReference>
<sequence>MPTGVNKIPTSRNFFAISAPFINLANAGCHLHNIAASLIGEFSRYLNRSSFQVKPFMVLQSTKDVLQPRCLH</sequence>
<keyword evidence="2" id="KW-1185">Reference proteome</keyword>
<dbReference type="HOGENOM" id="CLU_2727655_0_0_1"/>
<name>M4BN53_HYAAE</name>
<organism evidence="1 2">
    <name type="scientific">Hyaloperonospora arabidopsidis (strain Emoy2)</name>
    <name type="common">Downy mildew agent</name>
    <name type="synonym">Peronospora arabidopsidis</name>
    <dbReference type="NCBI Taxonomy" id="559515"/>
    <lineage>
        <taxon>Eukaryota</taxon>
        <taxon>Sar</taxon>
        <taxon>Stramenopiles</taxon>
        <taxon>Oomycota</taxon>
        <taxon>Peronosporomycetes</taxon>
        <taxon>Peronosporales</taxon>
        <taxon>Peronosporaceae</taxon>
        <taxon>Hyaloperonospora</taxon>
    </lineage>
</organism>
<dbReference type="EMBL" id="JH598448">
    <property type="status" value="NOT_ANNOTATED_CDS"/>
    <property type="molecule type" value="Genomic_DNA"/>
</dbReference>
<accession>M4BN53</accession>
<reference evidence="1" key="2">
    <citation type="submission" date="2015-06" db="UniProtKB">
        <authorList>
            <consortium name="EnsemblProtists"/>
        </authorList>
    </citation>
    <scope>IDENTIFICATION</scope>
    <source>
        <strain evidence="1">Emoy2</strain>
    </source>
</reference>
<dbReference type="VEuPathDB" id="FungiDB:HpaG807840"/>
<protein>
    <submittedName>
        <fullName evidence="1">Uncharacterized protein</fullName>
    </submittedName>
</protein>
<proteinExistence type="predicted"/>
<reference evidence="2" key="1">
    <citation type="journal article" date="2010" name="Science">
        <title>Signatures of adaptation to obligate biotrophy in the Hyaloperonospora arabidopsidis genome.</title>
        <authorList>
            <person name="Baxter L."/>
            <person name="Tripathy S."/>
            <person name="Ishaque N."/>
            <person name="Boot N."/>
            <person name="Cabral A."/>
            <person name="Kemen E."/>
            <person name="Thines M."/>
            <person name="Ah-Fong A."/>
            <person name="Anderson R."/>
            <person name="Badejoko W."/>
            <person name="Bittner-Eddy P."/>
            <person name="Boore J.L."/>
            <person name="Chibucos M.C."/>
            <person name="Coates M."/>
            <person name="Dehal P."/>
            <person name="Delehaunty K."/>
            <person name="Dong S."/>
            <person name="Downton P."/>
            <person name="Dumas B."/>
            <person name="Fabro G."/>
            <person name="Fronick C."/>
            <person name="Fuerstenberg S.I."/>
            <person name="Fulton L."/>
            <person name="Gaulin E."/>
            <person name="Govers F."/>
            <person name="Hughes L."/>
            <person name="Humphray S."/>
            <person name="Jiang R.H."/>
            <person name="Judelson H."/>
            <person name="Kamoun S."/>
            <person name="Kyung K."/>
            <person name="Meijer H."/>
            <person name="Minx P."/>
            <person name="Morris P."/>
            <person name="Nelson J."/>
            <person name="Phuntumart V."/>
            <person name="Qutob D."/>
            <person name="Rehmany A."/>
            <person name="Rougon-Cardoso A."/>
            <person name="Ryden P."/>
            <person name="Torto-Alalibo T."/>
            <person name="Studholme D."/>
            <person name="Wang Y."/>
            <person name="Win J."/>
            <person name="Wood J."/>
            <person name="Clifton S.W."/>
            <person name="Rogers J."/>
            <person name="Van den Ackerveken G."/>
            <person name="Jones J.D."/>
            <person name="McDowell J.M."/>
            <person name="Beynon J."/>
            <person name="Tyler B.M."/>
        </authorList>
    </citation>
    <scope>NUCLEOTIDE SEQUENCE [LARGE SCALE GENOMIC DNA]</scope>
    <source>
        <strain evidence="2">Emoy2</strain>
    </source>
</reference>
<evidence type="ECO:0000313" key="2">
    <source>
        <dbReference type="Proteomes" id="UP000011713"/>
    </source>
</evidence>